<dbReference type="Gene3D" id="3.40.50.1460">
    <property type="match status" value="1"/>
</dbReference>
<name>A0A975B6M6_9BACT</name>
<dbReference type="RefSeq" id="WP_207691482.1">
    <property type="nucleotide sequence ID" value="NZ_CP061799.1"/>
</dbReference>
<evidence type="ECO:0000256" key="1">
    <source>
        <dbReference type="SAM" id="MobiDB-lite"/>
    </source>
</evidence>
<evidence type="ECO:0000313" key="4">
    <source>
        <dbReference type="EMBL" id="QTA79771.1"/>
    </source>
</evidence>
<feature type="region of interest" description="Disordered" evidence="1">
    <location>
        <begin position="41"/>
        <end position="70"/>
    </location>
</feature>
<keyword evidence="5" id="KW-1185">Reference proteome</keyword>
<dbReference type="KEGG" id="dli:dnl_20490"/>
<reference evidence="4" key="1">
    <citation type="journal article" date="2021" name="Microb. Physiol.">
        <title>Proteogenomic Insights into the Physiology of Marine, Sulfate-Reducing, Filamentous Desulfonema limicola and Desulfonema magnum.</title>
        <authorList>
            <person name="Schnaars V."/>
            <person name="Wohlbrand L."/>
            <person name="Scheve S."/>
            <person name="Hinrichs C."/>
            <person name="Reinhardt R."/>
            <person name="Rabus R."/>
        </authorList>
    </citation>
    <scope>NUCLEOTIDE SEQUENCE</scope>
    <source>
        <strain evidence="4">5ac10</strain>
    </source>
</reference>
<dbReference type="SUPFAM" id="SSF52129">
    <property type="entry name" value="Caspase-like"/>
    <property type="match status" value="1"/>
</dbReference>
<keyword evidence="2" id="KW-0732">Signal</keyword>
<dbReference type="InterPro" id="IPR029030">
    <property type="entry name" value="Caspase-like_dom_sf"/>
</dbReference>
<accession>A0A975B6M6</accession>
<proteinExistence type="predicted"/>
<dbReference type="Pfam" id="PF00656">
    <property type="entry name" value="Peptidase_C14"/>
    <property type="match status" value="1"/>
</dbReference>
<feature type="chain" id="PRO_5036971986" evidence="2">
    <location>
        <begin position="31"/>
        <end position="305"/>
    </location>
</feature>
<dbReference type="AlphaFoldDB" id="A0A975B6M6"/>
<gene>
    <name evidence="4" type="ORF">dnl_20490</name>
</gene>
<organism evidence="4 5">
    <name type="scientific">Desulfonema limicola</name>
    <dbReference type="NCBI Taxonomy" id="45656"/>
    <lineage>
        <taxon>Bacteria</taxon>
        <taxon>Pseudomonadati</taxon>
        <taxon>Thermodesulfobacteriota</taxon>
        <taxon>Desulfobacteria</taxon>
        <taxon>Desulfobacterales</taxon>
        <taxon>Desulfococcaceae</taxon>
        <taxon>Desulfonema</taxon>
    </lineage>
</organism>
<dbReference type="GO" id="GO:0006508">
    <property type="term" value="P:proteolysis"/>
    <property type="evidence" value="ECO:0007669"/>
    <property type="project" value="InterPro"/>
</dbReference>
<evidence type="ECO:0000256" key="2">
    <source>
        <dbReference type="SAM" id="SignalP"/>
    </source>
</evidence>
<dbReference type="GO" id="GO:0004197">
    <property type="term" value="F:cysteine-type endopeptidase activity"/>
    <property type="evidence" value="ECO:0007669"/>
    <property type="project" value="InterPro"/>
</dbReference>
<feature type="domain" description="Peptidase C14 caspase" evidence="3">
    <location>
        <begin position="144"/>
        <end position="303"/>
    </location>
</feature>
<dbReference type="Proteomes" id="UP000663720">
    <property type="component" value="Chromosome"/>
</dbReference>
<sequence>MTKKTVLQNKTFFKYILMFILLLVINSSCAENIVKPDDTNIKPLPLPDITKPSTEPSDTAGSDTAGSDKIDNSNAVQLHLVIAADTSDSQIGRSVAVDSKKFQTLMEDIVNQSRGELVLKKIVLESNALNNNNLLRAIDFPKVNPDDIFIFLYAGHGHRFQSTPTRWPLMDTPGRVTDFAVVIEKIKNKNPRLFILLADCCNAVIDVPLRRFLYSARELNFDAIKQMFLISDVQIAASGSLPGQFSYGNNEQGGLFTSSFLSNLSQALLSNGAGWEDIFQKTRQDVVNMSGLSGNEQTPQYQRYK</sequence>
<dbReference type="EMBL" id="CP061799">
    <property type="protein sequence ID" value="QTA79771.1"/>
    <property type="molecule type" value="Genomic_DNA"/>
</dbReference>
<protein>
    <submittedName>
        <fullName evidence="4">Caspase domain-containing protein</fullName>
    </submittedName>
</protein>
<evidence type="ECO:0000313" key="5">
    <source>
        <dbReference type="Proteomes" id="UP000663720"/>
    </source>
</evidence>
<evidence type="ECO:0000259" key="3">
    <source>
        <dbReference type="Pfam" id="PF00656"/>
    </source>
</evidence>
<feature type="compositionally biased region" description="Polar residues" evidence="1">
    <location>
        <begin position="51"/>
        <end position="65"/>
    </location>
</feature>
<dbReference type="InterPro" id="IPR011600">
    <property type="entry name" value="Pept_C14_caspase"/>
</dbReference>
<feature type="signal peptide" evidence="2">
    <location>
        <begin position="1"/>
        <end position="30"/>
    </location>
</feature>